<dbReference type="Proteomes" id="UP000192333">
    <property type="component" value="Chromosome I"/>
</dbReference>
<proteinExistence type="predicted"/>
<dbReference type="STRING" id="758820.SAMN00777080_0564"/>
<evidence type="ECO:0000313" key="1">
    <source>
        <dbReference type="EMBL" id="SMD42028.1"/>
    </source>
</evidence>
<name>A0A1W2H071_9BACT</name>
<organism evidence="1 2">
    <name type="scientific">Aquiflexum balticum DSM 16537</name>
    <dbReference type="NCBI Taxonomy" id="758820"/>
    <lineage>
        <taxon>Bacteria</taxon>
        <taxon>Pseudomonadati</taxon>
        <taxon>Bacteroidota</taxon>
        <taxon>Cytophagia</taxon>
        <taxon>Cytophagales</taxon>
        <taxon>Cyclobacteriaceae</taxon>
        <taxon>Aquiflexum</taxon>
    </lineage>
</organism>
<evidence type="ECO:0000313" key="2">
    <source>
        <dbReference type="Proteomes" id="UP000192333"/>
    </source>
</evidence>
<dbReference type="EMBL" id="LT838813">
    <property type="protein sequence ID" value="SMD42028.1"/>
    <property type="molecule type" value="Genomic_DNA"/>
</dbReference>
<keyword evidence="2" id="KW-1185">Reference proteome</keyword>
<dbReference type="AlphaFoldDB" id="A0A1W2H071"/>
<gene>
    <name evidence="1" type="ORF">SAMN00777080_0564</name>
</gene>
<dbReference type="OrthoDB" id="839538at2"/>
<accession>A0A1W2H071</accession>
<sequence length="189" mass="21633">MKNLQQYLVVSIILFSSLIQSSCEDKCEETKYEIKEISLKPKTRSAGETLLSPWISANQLPYNRLMFELSFPKPVLVFFTLNATCPVVWTNNNRVSDIKLLSNQDYNENFPAGSDLLEIASFTVDNKFFFEKDLFLKDYINKSELTTAYFYLNESPVDNLNHTLRFVAELADGNSIETSGINVLLKSEE</sequence>
<dbReference type="RefSeq" id="WP_084118875.1">
    <property type="nucleotide sequence ID" value="NZ_LT838813.1"/>
</dbReference>
<protein>
    <submittedName>
        <fullName evidence="1">Uncharacterized protein</fullName>
    </submittedName>
</protein>
<reference evidence="2" key="1">
    <citation type="submission" date="2017-04" db="EMBL/GenBank/DDBJ databases">
        <authorList>
            <person name="Varghese N."/>
            <person name="Submissions S."/>
        </authorList>
    </citation>
    <scope>NUCLEOTIDE SEQUENCE [LARGE SCALE GENOMIC DNA]</scope>
    <source>
        <strain evidence="2">DSM 16537</strain>
    </source>
</reference>